<dbReference type="Proteomes" id="UP000308549">
    <property type="component" value="Unassembled WGS sequence"/>
</dbReference>
<evidence type="ECO:0000313" key="3">
    <source>
        <dbReference type="Proteomes" id="UP000308549"/>
    </source>
</evidence>
<evidence type="ECO:0000259" key="1">
    <source>
        <dbReference type="PROSITE" id="PS51186"/>
    </source>
</evidence>
<dbReference type="OrthoDB" id="4072826at2759"/>
<dbReference type="GO" id="GO:0016747">
    <property type="term" value="F:acyltransferase activity, transferring groups other than amino-acyl groups"/>
    <property type="evidence" value="ECO:0007669"/>
    <property type="project" value="InterPro"/>
</dbReference>
<dbReference type="SUPFAM" id="SSF55729">
    <property type="entry name" value="Acyl-CoA N-acyltransferases (Nat)"/>
    <property type="match status" value="1"/>
</dbReference>
<sequence>MADADSDVLSTPPHHEINTPRLRLRTLYVSDAAALLPMLQQAEVMRWMKSGRPLPSLSVAERWVKDRALGQDVFNFAIELRTTPDGDNIDAPAVIIGVMGSFHWPRVGYVVHADYAGNGYATEALAALVPALFSRMPSALPSPEALGYDYIEGLTDSQNLASQRVLQKSGFTYCGTSLQDFQHPVLGLRDTAIFRIARPGVTLEELGLVLPNDTDAKTQAVDEAFVPPIQ</sequence>
<dbReference type="InterPro" id="IPR051531">
    <property type="entry name" value="N-acetyltransferase"/>
</dbReference>
<dbReference type="PROSITE" id="PS51186">
    <property type="entry name" value="GNAT"/>
    <property type="match status" value="1"/>
</dbReference>
<dbReference type="PANTHER" id="PTHR43792:SF1">
    <property type="entry name" value="N-ACETYLTRANSFERASE DOMAIN-CONTAINING PROTEIN"/>
    <property type="match status" value="1"/>
</dbReference>
<organism evidence="2 3">
    <name type="scientific">Salinomyces thailandicus</name>
    <dbReference type="NCBI Taxonomy" id="706561"/>
    <lineage>
        <taxon>Eukaryota</taxon>
        <taxon>Fungi</taxon>
        <taxon>Dikarya</taxon>
        <taxon>Ascomycota</taxon>
        <taxon>Pezizomycotina</taxon>
        <taxon>Dothideomycetes</taxon>
        <taxon>Dothideomycetidae</taxon>
        <taxon>Mycosphaerellales</taxon>
        <taxon>Teratosphaeriaceae</taxon>
        <taxon>Salinomyces</taxon>
    </lineage>
</organism>
<name>A0A4U0U747_9PEZI</name>
<dbReference type="Gene3D" id="3.40.630.30">
    <property type="match status" value="1"/>
</dbReference>
<dbReference type="AlphaFoldDB" id="A0A4U0U747"/>
<dbReference type="EMBL" id="NAJL01000011">
    <property type="protein sequence ID" value="TKA30442.1"/>
    <property type="molecule type" value="Genomic_DNA"/>
</dbReference>
<evidence type="ECO:0000313" key="2">
    <source>
        <dbReference type="EMBL" id="TKA30442.1"/>
    </source>
</evidence>
<dbReference type="InterPro" id="IPR000182">
    <property type="entry name" value="GNAT_dom"/>
</dbReference>
<protein>
    <recommendedName>
        <fullName evidence="1">N-acetyltransferase domain-containing protein</fullName>
    </recommendedName>
</protein>
<proteinExistence type="predicted"/>
<gene>
    <name evidence="2" type="ORF">B0A50_02669</name>
</gene>
<dbReference type="Pfam" id="PF13302">
    <property type="entry name" value="Acetyltransf_3"/>
    <property type="match status" value="1"/>
</dbReference>
<reference evidence="2 3" key="1">
    <citation type="submission" date="2017-03" db="EMBL/GenBank/DDBJ databases">
        <title>Genomes of endolithic fungi from Antarctica.</title>
        <authorList>
            <person name="Coleine C."/>
            <person name="Masonjones S."/>
            <person name="Stajich J.E."/>
        </authorList>
    </citation>
    <scope>NUCLEOTIDE SEQUENCE [LARGE SCALE GENOMIC DNA]</scope>
    <source>
        <strain evidence="2 3">CCFEE 6315</strain>
    </source>
</reference>
<feature type="domain" description="N-acetyltransferase" evidence="1">
    <location>
        <begin position="22"/>
        <end position="193"/>
    </location>
</feature>
<dbReference type="InterPro" id="IPR016181">
    <property type="entry name" value="Acyl_CoA_acyltransferase"/>
</dbReference>
<keyword evidence="3" id="KW-1185">Reference proteome</keyword>
<accession>A0A4U0U747</accession>
<dbReference type="PANTHER" id="PTHR43792">
    <property type="entry name" value="GNAT FAMILY, PUTATIVE (AFU_ORTHOLOGUE AFUA_3G00765)-RELATED-RELATED"/>
    <property type="match status" value="1"/>
</dbReference>
<comment type="caution">
    <text evidence="2">The sequence shown here is derived from an EMBL/GenBank/DDBJ whole genome shotgun (WGS) entry which is preliminary data.</text>
</comment>